<dbReference type="OrthoDB" id="10004862at2759"/>
<keyword evidence="4" id="KW-1185">Reference proteome</keyword>
<proteinExistence type="predicted"/>
<dbReference type="InterPro" id="IPR025337">
    <property type="entry name" value="Questin_oxidase-like"/>
</dbReference>
<feature type="region of interest" description="Disordered" evidence="2">
    <location>
        <begin position="1"/>
        <end position="24"/>
    </location>
</feature>
<dbReference type="PANTHER" id="PTHR35870:SF1">
    <property type="entry name" value="PROTEIN, PUTATIVE (AFU_ORTHOLOGUE AFUA_5G03330)-RELATED"/>
    <property type="match status" value="1"/>
</dbReference>
<sequence>MSTLPSTISQGLLNFPGATPESKATAERLLEEDRNRHHCFWGKVGFHNHLSHHILAVYDLGASSKLLQAIYDDEAKGLNDIFTVDKKSGVVERQEVEIGTQNWPEYLGQDKYYANYLEFFKSEVAKYGIGEALERYVFSSEANANGAQMYCRFYGGAVHPWIQIGNAVEFNSPPMLAQALAQTAVHSPLAPEIFDFSSESQSINGVKSTVPGHRHPSKGQSLLAILRQAYDSQAMTPVMPYDNDALINQRFRDALKDGRSAEIKRLSAQWEVDAERGQVEFDEKVEEALWVATLLLAGSGKPGRKPRLDFFLMHLLNASLFLPSLIKVLPSAQSKVALLRGVPAAFLLIMTTRGRPVIKPDLLMSYSATPRPPCGTDGYPAPDGAALGDPRDNESVNPWPTLVAAVVHCPDAHTPKALRALCYAAQKYGTTPAGGAIGAFDTEGRETHEGTSRMDGTIFVRAAGVVMDILGWVSHGQENGVWDRSALGWEDAWKNED</sequence>
<evidence type="ECO:0008006" key="5">
    <source>
        <dbReference type="Google" id="ProtNLM"/>
    </source>
</evidence>
<organism evidence="3 4">
    <name type="scientific">Ceriporiopsis subvermispora (strain B)</name>
    <name type="common">White-rot fungus</name>
    <name type="synonym">Gelatoporia subvermispora</name>
    <dbReference type="NCBI Taxonomy" id="914234"/>
    <lineage>
        <taxon>Eukaryota</taxon>
        <taxon>Fungi</taxon>
        <taxon>Dikarya</taxon>
        <taxon>Basidiomycota</taxon>
        <taxon>Agaricomycotina</taxon>
        <taxon>Agaricomycetes</taxon>
        <taxon>Polyporales</taxon>
        <taxon>Gelatoporiaceae</taxon>
        <taxon>Gelatoporia</taxon>
    </lineage>
</organism>
<reference evidence="3 4" key="1">
    <citation type="journal article" date="2012" name="Proc. Natl. Acad. Sci. U.S.A.">
        <title>Comparative genomics of Ceriporiopsis subvermispora and Phanerochaete chrysosporium provide insight into selective ligninolysis.</title>
        <authorList>
            <person name="Fernandez-Fueyo E."/>
            <person name="Ruiz-Duenas F.J."/>
            <person name="Ferreira P."/>
            <person name="Floudas D."/>
            <person name="Hibbett D.S."/>
            <person name="Canessa P."/>
            <person name="Larrondo L.F."/>
            <person name="James T.Y."/>
            <person name="Seelenfreund D."/>
            <person name="Lobos S."/>
            <person name="Polanco R."/>
            <person name="Tello M."/>
            <person name="Honda Y."/>
            <person name="Watanabe T."/>
            <person name="Watanabe T."/>
            <person name="Ryu J.S."/>
            <person name="Kubicek C.P."/>
            <person name="Schmoll M."/>
            <person name="Gaskell J."/>
            <person name="Hammel K.E."/>
            <person name="St John F.J."/>
            <person name="Vanden Wymelenberg A."/>
            <person name="Sabat G."/>
            <person name="Splinter BonDurant S."/>
            <person name="Syed K."/>
            <person name="Yadav J.S."/>
            <person name="Doddapaneni H."/>
            <person name="Subramanian V."/>
            <person name="Lavin J.L."/>
            <person name="Oguiza J.A."/>
            <person name="Perez G."/>
            <person name="Pisabarro A.G."/>
            <person name="Ramirez L."/>
            <person name="Santoyo F."/>
            <person name="Master E."/>
            <person name="Coutinho P.M."/>
            <person name="Henrissat B."/>
            <person name="Lombard V."/>
            <person name="Magnuson J.K."/>
            <person name="Kuees U."/>
            <person name="Hori C."/>
            <person name="Igarashi K."/>
            <person name="Samejima M."/>
            <person name="Held B.W."/>
            <person name="Barry K.W."/>
            <person name="LaButti K.M."/>
            <person name="Lapidus A."/>
            <person name="Lindquist E.A."/>
            <person name="Lucas S.M."/>
            <person name="Riley R."/>
            <person name="Salamov A.A."/>
            <person name="Hoffmeister D."/>
            <person name="Schwenk D."/>
            <person name="Hadar Y."/>
            <person name="Yarden O."/>
            <person name="de Vries R.P."/>
            <person name="Wiebenga A."/>
            <person name="Stenlid J."/>
            <person name="Eastwood D."/>
            <person name="Grigoriev I.V."/>
            <person name="Berka R.M."/>
            <person name="Blanchette R.A."/>
            <person name="Kersten P."/>
            <person name="Martinez A.T."/>
            <person name="Vicuna R."/>
            <person name="Cullen D."/>
        </authorList>
    </citation>
    <scope>NUCLEOTIDE SEQUENCE [LARGE SCALE GENOMIC DNA]</scope>
    <source>
        <strain evidence="3 4">B</strain>
    </source>
</reference>
<dbReference type="AlphaFoldDB" id="M2R5Y7"/>
<keyword evidence="1" id="KW-0560">Oxidoreductase</keyword>
<dbReference type="STRING" id="914234.M2R5Y7"/>
<dbReference type="GO" id="GO:0016491">
    <property type="term" value="F:oxidoreductase activity"/>
    <property type="evidence" value="ECO:0007669"/>
    <property type="project" value="UniProtKB-KW"/>
</dbReference>
<gene>
    <name evidence="3" type="ORF">CERSUDRAFT_112224</name>
</gene>
<name>M2R5Y7_CERS8</name>
<feature type="compositionally biased region" description="Polar residues" evidence="2">
    <location>
        <begin position="1"/>
        <end position="12"/>
    </location>
</feature>
<accession>M2R5Y7</accession>
<dbReference type="PANTHER" id="PTHR35870">
    <property type="entry name" value="PROTEIN, PUTATIVE (AFU_ORTHOLOGUE AFUA_5G03330)-RELATED"/>
    <property type="match status" value="1"/>
</dbReference>
<dbReference type="EMBL" id="KB445793">
    <property type="protein sequence ID" value="EMD39980.1"/>
    <property type="molecule type" value="Genomic_DNA"/>
</dbReference>
<dbReference type="Proteomes" id="UP000016930">
    <property type="component" value="Unassembled WGS sequence"/>
</dbReference>
<protein>
    <recommendedName>
        <fullName evidence="5">Oxidoreductase AflY</fullName>
    </recommendedName>
</protein>
<dbReference type="HOGENOM" id="CLU_019145_1_0_1"/>
<evidence type="ECO:0000256" key="2">
    <source>
        <dbReference type="SAM" id="MobiDB-lite"/>
    </source>
</evidence>
<evidence type="ECO:0000313" key="3">
    <source>
        <dbReference type="EMBL" id="EMD39980.1"/>
    </source>
</evidence>
<evidence type="ECO:0000313" key="4">
    <source>
        <dbReference type="Proteomes" id="UP000016930"/>
    </source>
</evidence>
<evidence type="ECO:0000256" key="1">
    <source>
        <dbReference type="ARBA" id="ARBA00023002"/>
    </source>
</evidence>
<dbReference type="Pfam" id="PF14027">
    <property type="entry name" value="Questin_oxidase"/>
    <property type="match status" value="1"/>
</dbReference>